<dbReference type="GeneID" id="19159884"/>
<comment type="caution">
    <text evidence="1">The sequence shown here is derived from an EMBL/GenBank/DDBJ whole genome shotgun (WGS) entry which is preliminary data.</text>
</comment>
<dbReference type="InterPro" id="IPR021858">
    <property type="entry name" value="Fun_TF"/>
</dbReference>
<dbReference type="Proteomes" id="UP000019484">
    <property type="component" value="Unassembled WGS sequence"/>
</dbReference>
<dbReference type="HOGENOM" id="CLU_2305739_0_0_1"/>
<dbReference type="Pfam" id="PF11951">
    <property type="entry name" value="Fungal_trans_2"/>
    <property type="match status" value="1"/>
</dbReference>
<reference evidence="1 2" key="1">
    <citation type="submission" date="2013-03" db="EMBL/GenBank/DDBJ databases">
        <title>The Genome Sequence of Capronia coronata CBS 617.96.</title>
        <authorList>
            <consortium name="The Broad Institute Genomics Platform"/>
            <person name="Cuomo C."/>
            <person name="de Hoog S."/>
            <person name="Gorbushina A."/>
            <person name="Walker B."/>
            <person name="Young S.K."/>
            <person name="Zeng Q."/>
            <person name="Gargeya S."/>
            <person name="Fitzgerald M."/>
            <person name="Haas B."/>
            <person name="Abouelleil A."/>
            <person name="Allen A.W."/>
            <person name="Alvarado L."/>
            <person name="Arachchi H.M."/>
            <person name="Berlin A.M."/>
            <person name="Chapman S.B."/>
            <person name="Gainer-Dewar J."/>
            <person name="Goldberg J."/>
            <person name="Griggs A."/>
            <person name="Gujja S."/>
            <person name="Hansen M."/>
            <person name="Howarth C."/>
            <person name="Imamovic A."/>
            <person name="Ireland A."/>
            <person name="Larimer J."/>
            <person name="McCowan C."/>
            <person name="Murphy C."/>
            <person name="Pearson M."/>
            <person name="Poon T.W."/>
            <person name="Priest M."/>
            <person name="Roberts A."/>
            <person name="Saif S."/>
            <person name="Shea T."/>
            <person name="Sisk P."/>
            <person name="Sykes S."/>
            <person name="Wortman J."/>
            <person name="Nusbaum C."/>
            <person name="Birren B."/>
        </authorList>
    </citation>
    <scope>NUCLEOTIDE SEQUENCE [LARGE SCALE GENOMIC DNA]</scope>
    <source>
        <strain evidence="1 2">CBS 617.96</strain>
    </source>
</reference>
<dbReference type="EMBL" id="AMWN01000004">
    <property type="protein sequence ID" value="EXJ88079.1"/>
    <property type="molecule type" value="Genomic_DNA"/>
</dbReference>
<dbReference type="OrthoDB" id="4937900at2759"/>
<protein>
    <submittedName>
        <fullName evidence="1">Uncharacterized protein</fullName>
    </submittedName>
</protein>
<evidence type="ECO:0000313" key="1">
    <source>
        <dbReference type="EMBL" id="EXJ88079.1"/>
    </source>
</evidence>
<dbReference type="RefSeq" id="XP_007724085.1">
    <property type="nucleotide sequence ID" value="XM_007725895.1"/>
</dbReference>
<organism evidence="1 2">
    <name type="scientific">Capronia coronata CBS 617.96</name>
    <dbReference type="NCBI Taxonomy" id="1182541"/>
    <lineage>
        <taxon>Eukaryota</taxon>
        <taxon>Fungi</taxon>
        <taxon>Dikarya</taxon>
        <taxon>Ascomycota</taxon>
        <taxon>Pezizomycotina</taxon>
        <taxon>Eurotiomycetes</taxon>
        <taxon>Chaetothyriomycetidae</taxon>
        <taxon>Chaetothyriales</taxon>
        <taxon>Herpotrichiellaceae</taxon>
        <taxon>Capronia</taxon>
    </lineage>
</organism>
<gene>
    <name evidence="1" type="ORF">A1O1_05007</name>
</gene>
<accession>W9Z0M6</accession>
<name>W9Z0M6_9EURO</name>
<proteinExistence type="predicted"/>
<sequence>MISPLNILASSHDQFKDPAFLGSLATHRPVLKDAVLACSMIHLSNSHDGFQMEALRRYNRALAGLRMQIEDGSVTGEEDWILFTTILLHVFEVSEPIRKL</sequence>
<keyword evidence="2" id="KW-1185">Reference proteome</keyword>
<evidence type="ECO:0000313" key="2">
    <source>
        <dbReference type="Proteomes" id="UP000019484"/>
    </source>
</evidence>
<dbReference type="AlphaFoldDB" id="W9Z0M6"/>